<evidence type="ECO:0000259" key="6">
    <source>
        <dbReference type="PROSITE" id="PS50977"/>
    </source>
</evidence>
<feature type="compositionally biased region" description="Basic and acidic residues" evidence="5">
    <location>
        <begin position="24"/>
        <end position="35"/>
    </location>
</feature>
<keyword evidence="1" id="KW-0805">Transcription regulation</keyword>
<dbReference type="PANTHER" id="PTHR30055">
    <property type="entry name" value="HTH-TYPE TRANSCRIPTIONAL REGULATOR RUTR"/>
    <property type="match status" value="1"/>
</dbReference>
<dbReference type="RefSeq" id="WP_160823848.1">
    <property type="nucleotide sequence ID" value="NZ_JBHSXS010000002.1"/>
</dbReference>
<dbReference type="InterPro" id="IPR050109">
    <property type="entry name" value="HTH-type_TetR-like_transc_reg"/>
</dbReference>
<feature type="compositionally biased region" description="Basic and acidic residues" evidence="5">
    <location>
        <begin position="1"/>
        <end position="13"/>
    </location>
</feature>
<dbReference type="SUPFAM" id="SSF46689">
    <property type="entry name" value="Homeodomain-like"/>
    <property type="match status" value="1"/>
</dbReference>
<feature type="DNA-binding region" description="H-T-H motif" evidence="4">
    <location>
        <begin position="63"/>
        <end position="82"/>
    </location>
</feature>
<sequence length="238" mass="27084">MARAERNSSKGEVSDPQTGADVENDPRRQLVEERRRAKDDISRQYILDAAEVVFSRNGLHAATVREIAAEAGFSSGALYRFFKSKDDILTHVMERKGRRLVEELEKAADPGMRPAQRLHALAEAQMRYYSANRDFYRLILRTAGPSWWTLKAEFDDMGVQRFHRALDIEAEMFRAGIEAGEFVDDEPEQMAVVFVGITQAYLTRWLLQDDGASAFDRGEAKDRLLALLDRAFVRPAAR</sequence>
<dbReference type="Gene3D" id="1.10.10.60">
    <property type="entry name" value="Homeodomain-like"/>
    <property type="match status" value="1"/>
</dbReference>
<protein>
    <submittedName>
        <fullName evidence="7">TetR/AcrR family transcriptional regulator</fullName>
    </submittedName>
</protein>
<evidence type="ECO:0000256" key="3">
    <source>
        <dbReference type="ARBA" id="ARBA00023163"/>
    </source>
</evidence>
<dbReference type="Proteomes" id="UP001596380">
    <property type="component" value="Unassembled WGS sequence"/>
</dbReference>
<organism evidence="7 8">
    <name type="scientific">Actinomadura yumaensis</name>
    <dbReference type="NCBI Taxonomy" id="111807"/>
    <lineage>
        <taxon>Bacteria</taxon>
        <taxon>Bacillati</taxon>
        <taxon>Actinomycetota</taxon>
        <taxon>Actinomycetes</taxon>
        <taxon>Streptosporangiales</taxon>
        <taxon>Thermomonosporaceae</taxon>
        <taxon>Actinomadura</taxon>
    </lineage>
</organism>
<reference evidence="8" key="1">
    <citation type="journal article" date="2019" name="Int. J. Syst. Evol. Microbiol.">
        <title>The Global Catalogue of Microorganisms (GCM) 10K type strain sequencing project: providing services to taxonomists for standard genome sequencing and annotation.</title>
        <authorList>
            <consortium name="The Broad Institute Genomics Platform"/>
            <consortium name="The Broad Institute Genome Sequencing Center for Infectious Disease"/>
            <person name="Wu L."/>
            <person name="Ma J."/>
        </authorList>
    </citation>
    <scope>NUCLEOTIDE SEQUENCE [LARGE SCALE GENOMIC DNA]</scope>
    <source>
        <strain evidence="8">JCM 3369</strain>
    </source>
</reference>
<feature type="domain" description="HTH tetR-type" evidence="6">
    <location>
        <begin position="40"/>
        <end position="100"/>
    </location>
</feature>
<keyword evidence="8" id="KW-1185">Reference proteome</keyword>
<name>A0ABW2CDG4_9ACTN</name>
<feature type="region of interest" description="Disordered" evidence="5">
    <location>
        <begin position="1"/>
        <end position="35"/>
    </location>
</feature>
<keyword evidence="2 4" id="KW-0238">DNA-binding</keyword>
<keyword evidence="3" id="KW-0804">Transcription</keyword>
<dbReference type="Gene3D" id="1.10.357.10">
    <property type="entry name" value="Tetracycline Repressor, domain 2"/>
    <property type="match status" value="1"/>
</dbReference>
<evidence type="ECO:0000256" key="2">
    <source>
        <dbReference type="ARBA" id="ARBA00023125"/>
    </source>
</evidence>
<dbReference type="SUPFAM" id="SSF48498">
    <property type="entry name" value="Tetracyclin repressor-like, C-terminal domain"/>
    <property type="match status" value="1"/>
</dbReference>
<evidence type="ECO:0000313" key="8">
    <source>
        <dbReference type="Proteomes" id="UP001596380"/>
    </source>
</evidence>
<dbReference type="EMBL" id="JBHSXS010000002">
    <property type="protein sequence ID" value="MFC6879163.1"/>
    <property type="molecule type" value="Genomic_DNA"/>
</dbReference>
<dbReference type="InterPro" id="IPR009057">
    <property type="entry name" value="Homeodomain-like_sf"/>
</dbReference>
<evidence type="ECO:0000256" key="4">
    <source>
        <dbReference type="PROSITE-ProRule" id="PRU00335"/>
    </source>
</evidence>
<evidence type="ECO:0000313" key="7">
    <source>
        <dbReference type="EMBL" id="MFC6879163.1"/>
    </source>
</evidence>
<accession>A0ABW2CDG4</accession>
<dbReference type="PRINTS" id="PR00455">
    <property type="entry name" value="HTHTETR"/>
</dbReference>
<dbReference type="InterPro" id="IPR036271">
    <property type="entry name" value="Tet_transcr_reg_TetR-rel_C_sf"/>
</dbReference>
<evidence type="ECO:0000256" key="5">
    <source>
        <dbReference type="SAM" id="MobiDB-lite"/>
    </source>
</evidence>
<dbReference type="PANTHER" id="PTHR30055:SF234">
    <property type="entry name" value="HTH-TYPE TRANSCRIPTIONAL REGULATOR BETI"/>
    <property type="match status" value="1"/>
</dbReference>
<dbReference type="InterPro" id="IPR001647">
    <property type="entry name" value="HTH_TetR"/>
</dbReference>
<dbReference type="Pfam" id="PF00440">
    <property type="entry name" value="TetR_N"/>
    <property type="match status" value="1"/>
</dbReference>
<proteinExistence type="predicted"/>
<gene>
    <name evidence="7" type="ORF">ACFQKB_05215</name>
</gene>
<evidence type="ECO:0000256" key="1">
    <source>
        <dbReference type="ARBA" id="ARBA00023015"/>
    </source>
</evidence>
<comment type="caution">
    <text evidence="7">The sequence shown here is derived from an EMBL/GenBank/DDBJ whole genome shotgun (WGS) entry which is preliminary data.</text>
</comment>
<dbReference type="PROSITE" id="PS50977">
    <property type="entry name" value="HTH_TETR_2"/>
    <property type="match status" value="1"/>
</dbReference>